<keyword evidence="3" id="KW-0285">Flavoprotein</keyword>
<dbReference type="InterPro" id="IPR050260">
    <property type="entry name" value="FAD-bd_OxRdtase"/>
</dbReference>
<dbReference type="PANTHER" id="PTHR43429">
    <property type="entry name" value="PYRIDINE NUCLEOTIDE-DISULFIDE OXIDOREDUCTASE DOMAIN-CONTAINING"/>
    <property type="match status" value="1"/>
</dbReference>
<evidence type="ECO:0000256" key="2">
    <source>
        <dbReference type="ARBA" id="ARBA00006442"/>
    </source>
</evidence>
<dbReference type="RefSeq" id="WP_073153055.1">
    <property type="nucleotide sequence ID" value="NZ_FQYY01000009.1"/>
</dbReference>
<evidence type="ECO:0000256" key="3">
    <source>
        <dbReference type="ARBA" id="ARBA00022630"/>
    </source>
</evidence>
<dbReference type="PANTHER" id="PTHR43429:SF3">
    <property type="entry name" value="NITRITE REDUCTASE [NAD(P)H]"/>
    <property type="match status" value="1"/>
</dbReference>
<dbReference type="EMBL" id="FQYY01000009">
    <property type="protein sequence ID" value="SHJ16138.1"/>
    <property type="molecule type" value="Genomic_DNA"/>
</dbReference>
<evidence type="ECO:0000256" key="1">
    <source>
        <dbReference type="ARBA" id="ARBA00001974"/>
    </source>
</evidence>
<reference evidence="6 7" key="1">
    <citation type="submission" date="2016-11" db="EMBL/GenBank/DDBJ databases">
        <authorList>
            <person name="Jaros S."/>
            <person name="Januszkiewicz K."/>
            <person name="Wedrychowicz H."/>
        </authorList>
    </citation>
    <scope>NUCLEOTIDE SEQUENCE [LARGE SCALE GENOMIC DNA]</scope>
    <source>
        <strain evidence="6 7">DSM 21425</strain>
    </source>
</reference>
<gene>
    <name evidence="6" type="ORF">SAMN04488096_10978</name>
</gene>
<keyword evidence="7" id="KW-1185">Reference proteome</keyword>
<dbReference type="InterPro" id="IPR023753">
    <property type="entry name" value="FAD/NAD-binding_dom"/>
</dbReference>
<dbReference type="Proteomes" id="UP000184225">
    <property type="component" value="Unassembled WGS sequence"/>
</dbReference>
<evidence type="ECO:0000259" key="5">
    <source>
        <dbReference type="Pfam" id="PF07992"/>
    </source>
</evidence>
<dbReference type="GO" id="GO:0016491">
    <property type="term" value="F:oxidoreductase activity"/>
    <property type="evidence" value="ECO:0007669"/>
    <property type="project" value="InterPro"/>
</dbReference>
<keyword evidence="4" id="KW-0274">FAD</keyword>
<dbReference type="PRINTS" id="PR00368">
    <property type="entry name" value="FADPNR"/>
</dbReference>
<dbReference type="SUPFAM" id="SSF51905">
    <property type="entry name" value="FAD/NAD(P)-binding domain"/>
    <property type="match status" value="1"/>
</dbReference>
<dbReference type="InterPro" id="IPR036188">
    <property type="entry name" value="FAD/NAD-bd_sf"/>
</dbReference>
<comment type="cofactor">
    <cofactor evidence="1">
        <name>FAD</name>
        <dbReference type="ChEBI" id="CHEBI:57692"/>
    </cofactor>
</comment>
<dbReference type="OrthoDB" id="9792592at2"/>
<evidence type="ECO:0000313" key="6">
    <source>
        <dbReference type="EMBL" id="SHJ16138.1"/>
    </source>
</evidence>
<sequence length="429" mass="49159">MNHVVIIGNGISGITAARHIRKNSNKKITVISAETDYFFSRTALMYVYMGHMKFEHTQPYENWFWEKNNIALKNAFIEEIDFQNKKLTSSQGETIMYDQLILATGSITNLRGWKGQHFEGVQGLVSKQDLELLEKNSKNTQHAVIVGGGLIGVEMAEMLHSRKIEVTILVRESVFWGSVLPKEEGKLISNHIESHGVKILYHTELDEIIADDNNRVKAIKTKQGNIIDCQLVGITTGVKPSISFLENTELDTEMGILVNPFLETNMPDVYAIGDCAQQRQSINNRKPIEAVWYTGRMMGEAVAQTICGNPTKYNPGNWFNSAKFFDIEYQTYGWVFSKPDEEYSDFYWQDPKKERALHFQYHSKTQKFRGVNSFGIRLRHEVADAWLNNNLTIQQVILQLPEANFDKEFSRKFSKQVQQAFQEAQSPQL</sequence>
<accession>A0A1M6H1Q3</accession>
<proteinExistence type="inferred from homology"/>
<dbReference type="Gene3D" id="3.50.50.60">
    <property type="entry name" value="FAD/NAD(P)-binding domain"/>
    <property type="match status" value="2"/>
</dbReference>
<dbReference type="STRING" id="579105.SAMN04488096_10978"/>
<name>A0A1M6H1Q3_9FLAO</name>
<evidence type="ECO:0000256" key="4">
    <source>
        <dbReference type="ARBA" id="ARBA00022827"/>
    </source>
</evidence>
<protein>
    <submittedName>
        <fullName evidence="6">Pyridine nucleotide-disulphide oxidoreductase</fullName>
    </submittedName>
</protein>
<comment type="similarity">
    <text evidence="2">Belongs to the FAD-dependent oxidoreductase family.</text>
</comment>
<feature type="domain" description="FAD/NAD(P)-binding" evidence="5">
    <location>
        <begin position="3"/>
        <end position="280"/>
    </location>
</feature>
<dbReference type="PRINTS" id="PR00411">
    <property type="entry name" value="PNDRDTASEI"/>
</dbReference>
<evidence type="ECO:0000313" key="7">
    <source>
        <dbReference type="Proteomes" id="UP000184225"/>
    </source>
</evidence>
<organism evidence="6 7">
    <name type="scientific">Mesonia phycicola</name>
    <dbReference type="NCBI Taxonomy" id="579105"/>
    <lineage>
        <taxon>Bacteria</taxon>
        <taxon>Pseudomonadati</taxon>
        <taxon>Bacteroidota</taxon>
        <taxon>Flavobacteriia</taxon>
        <taxon>Flavobacteriales</taxon>
        <taxon>Flavobacteriaceae</taxon>
        <taxon>Mesonia</taxon>
    </lineage>
</organism>
<dbReference type="Pfam" id="PF07992">
    <property type="entry name" value="Pyr_redox_2"/>
    <property type="match status" value="1"/>
</dbReference>
<dbReference type="AlphaFoldDB" id="A0A1M6H1Q3"/>